<reference evidence="1 2" key="1">
    <citation type="journal article" date="2015" name="Int. J. Syst. Evol. Microbiol.">
        <title>Mariniphaga sediminis sp. nov., isolated from coastal sediment.</title>
        <authorList>
            <person name="Wang F.Q."/>
            <person name="Shen Q.Y."/>
            <person name="Chen G.J."/>
            <person name="Du Z.J."/>
        </authorList>
    </citation>
    <scope>NUCLEOTIDE SEQUENCE [LARGE SCALE GENOMIC DNA]</scope>
    <source>
        <strain evidence="1 2">SY21</strain>
    </source>
</reference>
<name>A0A399CXC9_9BACT</name>
<dbReference type="AlphaFoldDB" id="A0A399CXC9"/>
<protein>
    <submittedName>
        <fullName evidence="1">Uncharacterized protein</fullName>
    </submittedName>
</protein>
<accession>A0A399CXC9</accession>
<dbReference type="EMBL" id="QWET01000027">
    <property type="protein sequence ID" value="RIH63051.1"/>
    <property type="molecule type" value="Genomic_DNA"/>
</dbReference>
<evidence type="ECO:0000313" key="2">
    <source>
        <dbReference type="Proteomes" id="UP000266441"/>
    </source>
</evidence>
<organism evidence="1 2">
    <name type="scientific">Mariniphaga sediminis</name>
    <dbReference type="NCBI Taxonomy" id="1628158"/>
    <lineage>
        <taxon>Bacteria</taxon>
        <taxon>Pseudomonadati</taxon>
        <taxon>Bacteroidota</taxon>
        <taxon>Bacteroidia</taxon>
        <taxon>Marinilabiliales</taxon>
        <taxon>Prolixibacteraceae</taxon>
        <taxon>Mariniphaga</taxon>
    </lineage>
</organism>
<gene>
    <name evidence="1" type="ORF">D1164_21720</name>
</gene>
<keyword evidence="2" id="KW-1185">Reference proteome</keyword>
<comment type="caution">
    <text evidence="1">The sequence shown here is derived from an EMBL/GenBank/DDBJ whole genome shotgun (WGS) entry which is preliminary data.</text>
</comment>
<proteinExistence type="predicted"/>
<sequence>MRLFFIFYTFLKGETACPACTVIQGTLHPDNHRDKKSTVCTKAGRMARLIFILSIYFEKSGL</sequence>
<dbReference type="Proteomes" id="UP000266441">
    <property type="component" value="Unassembled WGS sequence"/>
</dbReference>
<evidence type="ECO:0000313" key="1">
    <source>
        <dbReference type="EMBL" id="RIH63051.1"/>
    </source>
</evidence>